<dbReference type="EMBL" id="BDQX01000054">
    <property type="protein sequence ID" value="GBG06775.1"/>
    <property type="molecule type" value="Genomic_DNA"/>
</dbReference>
<comment type="caution">
    <text evidence="2">The sequence shown here is derived from an EMBL/GenBank/DDBJ whole genome shotgun (WGS) entry which is preliminary data.</text>
</comment>
<dbReference type="AlphaFoldDB" id="A0A2R5EL01"/>
<feature type="region of interest" description="Disordered" evidence="1">
    <location>
        <begin position="1"/>
        <end position="25"/>
    </location>
</feature>
<organism evidence="2 3">
    <name type="scientific">Paenibacillus agaridevorans</name>
    <dbReference type="NCBI Taxonomy" id="171404"/>
    <lineage>
        <taxon>Bacteria</taxon>
        <taxon>Bacillati</taxon>
        <taxon>Bacillota</taxon>
        <taxon>Bacilli</taxon>
        <taxon>Bacillales</taxon>
        <taxon>Paenibacillaceae</taxon>
        <taxon>Paenibacillus</taxon>
    </lineage>
</organism>
<keyword evidence="3" id="KW-1185">Reference proteome</keyword>
<dbReference type="Proteomes" id="UP000245202">
    <property type="component" value="Unassembled WGS sequence"/>
</dbReference>
<proteinExistence type="predicted"/>
<reference evidence="2 3" key="1">
    <citation type="submission" date="2017-08" db="EMBL/GenBank/DDBJ databases">
        <title>Substantial Increase in Enzyme Production by Combined Drug-Resistance Mutations in Paenibacillus agaridevorans.</title>
        <authorList>
            <person name="Tanaka Y."/>
            <person name="Funane K."/>
            <person name="Hosaka T."/>
            <person name="Shiwa Y."/>
            <person name="Fujita N."/>
            <person name="Miyazaki T."/>
            <person name="Yoshikawa H."/>
            <person name="Murakami K."/>
            <person name="Kasahara K."/>
            <person name="Inaoka T."/>
            <person name="Hiraga Y."/>
            <person name="Ochi K."/>
        </authorList>
    </citation>
    <scope>NUCLEOTIDE SEQUENCE [LARGE SCALE GENOMIC DNA]</scope>
    <source>
        <strain evidence="2 3">T-3040</strain>
    </source>
</reference>
<evidence type="ECO:0000256" key="1">
    <source>
        <dbReference type="SAM" id="MobiDB-lite"/>
    </source>
</evidence>
<sequence length="53" mass="5807">MLKTQEMVENKTAEQEMEGNGSPSAHASVFLTELNAIKANSHFDKEGVSVENQ</sequence>
<evidence type="ECO:0000313" key="3">
    <source>
        <dbReference type="Proteomes" id="UP000245202"/>
    </source>
</evidence>
<name>A0A2R5EL01_9BACL</name>
<protein>
    <submittedName>
        <fullName evidence="2">Uncharacterized protein</fullName>
    </submittedName>
</protein>
<feature type="compositionally biased region" description="Basic and acidic residues" evidence="1">
    <location>
        <begin position="1"/>
        <end position="14"/>
    </location>
</feature>
<evidence type="ECO:0000313" key="2">
    <source>
        <dbReference type="EMBL" id="GBG06775.1"/>
    </source>
</evidence>
<accession>A0A2R5EL01</accession>
<gene>
    <name evidence="2" type="ORF">PAT3040_01313</name>
</gene>